<dbReference type="KEGG" id="nir:NSED_00520"/>
<dbReference type="STRING" id="1229909.NSED_00520"/>
<dbReference type="Gene3D" id="3.30.70.1230">
    <property type="entry name" value="Nucleotide cyclase"/>
    <property type="match status" value="1"/>
</dbReference>
<name>K0BC73_9ARCH</name>
<evidence type="ECO:0000313" key="2">
    <source>
        <dbReference type="EMBL" id="AFS81916.1"/>
    </source>
</evidence>
<reference evidence="2 3" key="1">
    <citation type="journal article" date="2012" name="J. Bacteriol.">
        <title>Draft Genome Sequence of an Ammonia-Oxidizing Archaeon, "Candidatus Nitrosopumilus sediminis" AR2, from Svalbard in the Arctic Circle.</title>
        <authorList>
            <person name="Park S.J."/>
            <person name="Kim J.G."/>
            <person name="Jung M.Y."/>
            <person name="Kim S.J."/>
            <person name="Cha I.T."/>
            <person name="Ghai R."/>
            <person name="Martin-Cuadrado A.B."/>
            <person name="Rodriguez-Valera F."/>
            <person name="Rhee S.K."/>
        </authorList>
    </citation>
    <scope>NUCLEOTIDE SEQUENCE [LARGE SCALE GENOMIC DNA]</scope>
    <source>
        <strain evidence="2 3">AR2</strain>
    </source>
</reference>
<dbReference type="GO" id="GO:0009190">
    <property type="term" value="P:cyclic nucleotide biosynthetic process"/>
    <property type="evidence" value="ECO:0007669"/>
    <property type="project" value="InterPro"/>
</dbReference>
<sequence length="447" mass="51860">MEENKQTKDWLLDKTKIHHIKVDPTLTSFKILKKCPIKFLNSLLKSLQSNDYTYGDIEKFTRTYHWFFTDIVASATPKNVTIEQLQKIIVLNKLISQSDVFQKNKDYAALVPTGDGIAIGFPFSAEHPLQLAIDLHKGITKYNQNRKGRDRLSIRVGIETGSVYIIKSFTGYDNYWGSGIIMARRIMDTAGDMNIFTSKTFAEDARKLSREYKEIFHDIGEYGIKHGEKIKLCNVYGKGFGNRNSPRKTKIVNRQESIDDFRGPSSFRFNEVDIELVVKDPKTMLTHHTWTWKIESIAKEVRDVIFYTIAGDSKKDFADLNVKVTDRGKRLALDRIKKDEPKLKKFYIKFAKPIKPKQKRILKLEYDWEEPDREFSYNLASNCKKFSYKFSIPKDHPIESRIIHSVPNVGYEAYPSEPAKISYGKKNTVVTWKSTNLKANDEITHKW</sequence>
<dbReference type="eggNOG" id="arCOG11548">
    <property type="taxonomic scope" value="Archaea"/>
</dbReference>
<dbReference type="InterPro" id="IPR029787">
    <property type="entry name" value="Nucleotide_cyclase"/>
</dbReference>
<dbReference type="EMBL" id="CP003843">
    <property type="protein sequence ID" value="AFS81916.1"/>
    <property type="molecule type" value="Genomic_DNA"/>
</dbReference>
<organism evidence="2 3">
    <name type="scientific">Candidatus Nitrosopumilus sediminis</name>
    <dbReference type="NCBI Taxonomy" id="1229909"/>
    <lineage>
        <taxon>Archaea</taxon>
        <taxon>Nitrososphaerota</taxon>
        <taxon>Nitrososphaeria</taxon>
        <taxon>Nitrosopumilales</taxon>
        <taxon>Nitrosopumilaceae</taxon>
        <taxon>Nitrosopumilus</taxon>
    </lineage>
</organism>
<protein>
    <recommendedName>
        <fullName evidence="1">Guanylate cyclase domain-containing protein</fullName>
    </recommendedName>
</protein>
<accession>K0BC73</accession>
<dbReference type="HOGENOM" id="CLU_044947_0_0_2"/>
<dbReference type="OrthoDB" id="27015at2157"/>
<dbReference type="Pfam" id="PF00211">
    <property type="entry name" value="Guanylate_cyc"/>
    <property type="match status" value="1"/>
</dbReference>
<dbReference type="InterPro" id="IPR001054">
    <property type="entry name" value="A/G_cyclase"/>
</dbReference>
<keyword evidence="3" id="KW-1185">Reference proteome</keyword>
<dbReference type="AlphaFoldDB" id="K0BC73"/>
<evidence type="ECO:0000313" key="3">
    <source>
        <dbReference type="Proteomes" id="UP000006100"/>
    </source>
</evidence>
<dbReference type="PATRIC" id="fig|1229909.8.peg.111"/>
<feature type="domain" description="Guanylate cyclase" evidence="1">
    <location>
        <begin position="51"/>
        <end position="187"/>
    </location>
</feature>
<gene>
    <name evidence="2" type="ORF">NSED_00520</name>
</gene>
<dbReference type="SUPFAM" id="SSF55073">
    <property type="entry name" value="Nucleotide cyclase"/>
    <property type="match status" value="1"/>
</dbReference>
<dbReference type="GO" id="GO:0035556">
    <property type="term" value="P:intracellular signal transduction"/>
    <property type="evidence" value="ECO:0007669"/>
    <property type="project" value="InterPro"/>
</dbReference>
<dbReference type="Proteomes" id="UP000006100">
    <property type="component" value="Chromosome"/>
</dbReference>
<evidence type="ECO:0000259" key="1">
    <source>
        <dbReference type="PROSITE" id="PS50125"/>
    </source>
</evidence>
<proteinExistence type="predicted"/>
<dbReference type="PROSITE" id="PS50125">
    <property type="entry name" value="GUANYLATE_CYCLASE_2"/>
    <property type="match status" value="1"/>
</dbReference>